<reference evidence="1 2" key="2">
    <citation type="submission" date="2018-11" db="EMBL/GenBank/DDBJ databases">
        <authorList>
            <consortium name="Pathogen Informatics"/>
        </authorList>
    </citation>
    <scope>NUCLEOTIDE SEQUENCE [LARGE SCALE GENOMIC DNA]</scope>
</reference>
<name>A0A0N4Y9P1_NIPBR</name>
<evidence type="ECO:0000313" key="1">
    <source>
        <dbReference type="EMBL" id="VDL76636.1"/>
    </source>
</evidence>
<organism evidence="3">
    <name type="scientific">Nippostrongylus brasiliensis</name>
    <name type="common">Rat hookworm</name>
    <dbReference type="NCBI Taxonomy" id="27835"/>
    <lineage>
        <taxon>Eukaryota</taxon>
        <taxon>Metazoa</taxon>
        <taxon>Ecdysozoa</taxon>
        <taxon>Nematoda</taxon>
        <taxon>Chromadorea</taxon>
        <taxon>Rhabditida</taxon>
        <taxon>Rhabditina</taxon>
        <taxon>Rhabditomorpha</taxon>
        <taxon>Strongyloidea</taxon>
        <taxon>Heligmosomidae</taxon>
        <taxon>Nippostrongylus</taxon>
    </lineage>
</organism>
<dbReference type="AlphaFoldDB" id="A0A0N4Y9P1"/>
<dbReference type="Proteomes" id="UP000271162">
    <property type="component" value="Unassembled WGS sequence"/>
</dbReference>
<reference evidence="3" key="1">
    <citation type="submission" date="2017-02" db="UniProtKB">
        <authorList>
            <consortium name="WormBaseParasite"/>
        </authorList>
    </citation>
    <scope>IDENTIFICATION</scope>
</reference>
<keyword evidence="2" id="KW-1185">Reference proteome</keyword>
<sequence length="99" mass="11394">MRHRQQIKKRHSLNKVSRFQYSDFDIGLHRSVKDCALGVLKRQEGQLNEEVVRTITTKIKEVSNYLAAHFPSAGVVGSDDECVRMAMHFRQNVLNLRGV</sequence>
<proteinExistence type="predicted"/>
<accession>A0A0N4Y9P1</accession>
<evidence type="ECO:0000313" key="2">
    <source>
        <dbReference type="Proteomes" id="UP000271162"/>
    </source>
</evidence>
<dbReference type="WBParaSite" id="NBR_0001304601-mRNA-1">
    <property type="protein sequence ID" value="NBR_0001304601-mRNA-1"/>
    <property type="gene ID" value="NBR_0001304601"/>
</dbReference>
<dbReference type="EMBL" id="UYSL01020929">
    <property type="protein sequence ID" value="VDL76636.1"/>
    <property type="molecule type" value="Genomic_DNA"/>
</dbReference>
<evidence type="ECO:0000313" key="3">
    <source>
        <dbReference type="WBParaSite" id="NBR_0001304601-mRNA-1"/>
    </source>
</evidence>
<protein>
    <submittedName>
        <fullName evidence="3">Phosphagen kinase C-terminal domain-containing protein</fullName>
    </submittedName>
</protein>
<gene>
    <name evidence="1" type="ORF">NBR_LOCUS13047</name>
</gene>